<dbReference type="InterPro" id="IPR036291">
    <property type="entry name" value="NAD(P)-bd_dom_sf"/>
</dbReference>
<dbReference type="Proteomes" id="UP001151582">
    <property type="component" value="Unassembled WGS sequence"/>
</dbReference>
<comment type="caution">
    <text evidence="1">The sequence shown here is derived from an EMBL/GenBank/DDBJ whole genome shotgun (WGS) entry which is preliminary data.</text>
</comment>
<protein>
    <recommendedName>
        <fullName evidence="3">Short chain dehydrogenase</fullName>
    </recommendedName>
</protein>
<organism evidence="1 2">
    <name type="scientific">Dimargaris verticillata</name>
    <dbReference type="NCBI Taxonomy" id="2761393"/>
    <lineage>
        <taxon>Eukaryota</taxon>
        <taxon>Fungi</taxon>
        <taxon>Fungi incertae sedis</taxon>
        <taxon>Zoopagomycota</taxon>
        <taxon>Kickxellomycotina</taxon>
        <taxon>Dimargaritomycetes</taxon>
        <taxon>Dimargaritales</taxon>
        <taxon>Dimargaritaceae</taxon>
        <taxon>Dimargaris</taxon>
    </lineage>
</organism>
<dbReference type="SUPFAM" id="SSF51735">
    <property type="entry name" value="NAD(P)-binding Rossmann-fold domains"/>
    <property type="match status" value="1"/>
</dbReference>
<evidence type="ECO:0000313" key="2">
    <source>
        <dbReference type="Proteomes" id="UP001151582"/>
    </source>
</evidence>
<dbReference type="AlphaFoldDB" id="A0A9W8B722"/>
<keyword evidence="2" id="KW-1185">Reference proteome</keyword>
<dbReference type="PANTHER" id="PTHR42808:SF3">
    <property type="entry name" value="HYDROXYSTEROID DEHYDROGENASE-LIKE PROTEIN 2"/>
    <property type="match status" value="1"/>
</dbReference>
<dbReference type="Pfam" id="PF00106">
    <property type="entry name" value="adh_short"/>
    <property type="match status" value="1"/>
</dbReference>
<dbReference type="InterPro" id="IPR051935">
    <property type="entry name" value="HSDL2"/>
</dbReference>
<dbReference type="EMBL" id="JANBQB010000038">
    <property type="protein sequence ID" value="KAJ1983874.1"/>
    <property type="molecule type" value="Genomic_DNA"/>
</dbReference>
<evidence type="ECO:0008006" key="3">
    <source>
        <dbReference type="Google" id="ProtNLM"/>
    </source>
</evidence>
<evidence type="ECO:0000313" key="1">
    <source>
        <dbReference type="EMBL" id="KAJ1983874.1"/>
    </source>
</evidence>
<proteinExistence type="predicted"/>
<name>A0A9W8B722_9FUNG</name>
<gene>
    <name evidence="1" type="ORF">H4R34_001016</name>
</gene>
<accession>A0A9W8B722</accession>
<dbReference type="Gene3D" id="3.40.50.720">
    <property type="entry name" value="NAD(P)-binding Rossmann-like Domain"/>
    <property type="match status" value="1"/>
</dbReference>
<sequence>MKLFTPDQLKGKVIVVVGSPRGLTKALATKAAQLGAHIALIQRNRVRATESNIVFDFANEMRQTGIEVLPFVCDVRNRDEITSTMAEIGDRFGHIDVVVSLLGSIKMMDLAHHTPESDFGLMSSTDIQGTRQAVRAALPYLERSSDPHVLLSAPPLRYSSDWNVPNTPYSMTKFAMSMCAIGLMAELEGSRIAVNALWPRLKIRLDDAPQSDLQESLVQTPHARRPDIVVDAAIWLIMQKKSDALTGQFWTDEKVLQKAGVEDFTPYRYTMKRTASAKSLVSLASSESSDKKSHRLSIFKFLQRL</sequence>
<dbReference type="OrthoDB" id="5327538at2759"/>
<reference evidence="1" key="1">
    <citation type="submission" date="2022-07" db="EMBL/GenBank/DDBJ databases">
        <title>Phylogenomic reconstructions and comparative analyses of Kickxellomycotina fungi.</title>
        <authorList>
            <person name="Reynolds N.K."/>
            <person name="Stajich J.E."/>
            <person name="Barry K."/>
            <person name="Grigoriev I.V."/>
            <person name="Crous P."/>
            <person name="Smith M.E."/>
        </authorList>
    </citation>
    <scope>NUCLEOTIDE SEQUENCE</scope>
    <source>
        <strain evidence="1">RSA 567</strain>
    </source>
</reference>
<dbReference type="InterPro" id="IPR002347">
    <property type="entry name" value="SDR_fam"/>
</dbReference>
<dbReference type="PANTHER" id="PTHR42808">
    <property type="entry name" value="HYDROXYSTEROID DEHYDROGENASE-LIKE PROTEIN 2"/>
    <property type="match status" value="1"/>
</dbReference>